<proteinExistence type="predicted"/>
<reference evidence="1" key="1">
    <citation type="journal article" date="2021" name="New Phytol.">
        <title>Evolutionary innovations through gain and loss of genes in the ectomycorrhizal Boletales.</title>
        <authorList>
            <person name="Wu G."/>
            <person name="Miyauchi S."/>
            <person name="Morin E."/>
            <person name="Kuo A."/>
            <person name="Drula E."/>
            <person name="Varga T."/>
            <person name="Kohler A."/>
            <person name="Feng B."/>
            <person name="Cao Y."/>
            <person name="Lipzen A."/>
            <person name="Daum C."/>
            <person name="Hundley H."/>
            <person name="Pangilinan J."/>
            <person name="Johnson J."/>
            <person name="Barry K."/>
            <person name="LaButti K."/>
            <person name="Ng V."/>
            <person name="Ahrendt S."/>
            <person name="Min B."/>
            <person name="Choi I.G."/>
            <person name="Park H."/>
            <person name="Plett J.M."/>
            <person name="Magnuson J."/>
            <person name="Spatafora J.W."/>
            <person name="Nagy L.G."/>
            <person name="Henrissat B."/>
            <person name="Grigoriev I.V."/>
            <person name="Yang Z.L."/>
            <person name="Xu J."/>
            <person name="Martin F.M."/>
        </authorList>
    </citation>
    <scope>NUCLEOTIDE SEQUENCE</scope>
    <source>
        <strain evidence="1">KUC20120723A-06</strain>
    </source>
</reference>
<keyword evidence="2" id="KW-1185">Reference proteome</keyword>
<sequence>MHFQLRSLYVLALIGGAYCGAAAVTLTSLYGTTSTNGHYSTTASATPTNVASGTITAFCTAYYTVVSGDTCDLVEEKAGGRVPDSSGSSLIILLQNGITAAQFLAWNPEINSGCTNLEPGEAYCVAASATPSTSSMPTSAVPTPSNVAPGTVTASCTKYHTVVSGDTCNMIEGEYDITATQLLTWNPEINTDCTNLIIGENGITAAQFLAWNPEINSGCTNLELGEAYCVAASATPSTSSMPMSPVPTPSNVAPGTVTASCTEYYTVVSGDTCDLIEGEYDITATQFLTWNPEINTDCTNLIIGEAYCVASS</sequence>
<dbReference type="Proteomes" id="UP000790709">
    <property type="component" value="Unassembled WGS sequence"/>
</dbReference>
<gene>
    <name evidence="1" type="ORF">BV22DRAFT_1133822</name>
</gene>
<evidence type="ECO:0000313" key="2">
    <source>
        <dbReference type="Proteomes" id="UP000790709"/>
    </source>
</evidence>
<comment type="caution">
    <text evidence="1">The sequence shown here is derived from an EMBL/GenBank/DDBJ whole genome shotgun (WGS) entry which is preliminary data.</text>
</comment>
<accession>A0ACB8B2H9</accession>
<protein>
    <submittedName>
        <fullName evidence="1">Uncharacterized protein</fullName>
    </submittedName>
</protein>
<evidence type="ECO:0000313" key="1">
    <source>
        <dbReference type="EMBL" id="KAH7919459.1"/>
    </source>
</evidence>
<dbReference type="EMBL" id="MU266658">
    <property type="protein sequence ID" value="KAH7919459.1"/>
    <property type="molecule type" value="Genomic_DNA"/>
</dbReference>
<organism evidence="1 2">
    <name type="scientific">Leucogyrophana mollusca</name>
    <dbReference type="NCBI Taxonomy" id="85980"/>
    <lineage>
        <taxon>Eukaryota</taxon>
        <taxon>Fungi</taxon>
        <taxon>Dikarya</taxon>
        <taxon>Basidiomycota</taxon>
        <taxon>Agaricomycotina</taxon>
        <taxon>Agaricomycetes</taxon>
        <taxon>Agaricomycetidae</taxon>
        <taxon>Boletales</taxon>
        <taxon>Boletales incertae sedis</taxon>
        <taxon>Leucogyrophana</taxon>
    </lineage>
</organism>
<name>A0ACB8B2H9_9AGAM</name>